<organism evidence="2 3">
    <name type="scientific">Cyclotella atomus</name>
    <dbReference type="NCBI Taxonomy" id="382360"/>
    <lineage>
        <taxon>Eukaryota</taxon>
        <taxon>Sar</taxon>
        <taxon>Stramenopiles</taxon>
        <taxon>Ochrophyta</taxon>
        <taxon>Bacillariophyta</taxon>
        <taxon>Coscinodiscophyceae</taxon>
        <taxon>Thalassiosirophycidae</taxon>
        <taxon>Stephanodiscales</taxon>
        <taxon>Stephanodiscaceae</taxon>
        <taxon>Cyclotella</taxon>
    </lineage>
</organism>
<dbReference type="Proteomes" id="UP001530400">
    <property type="component" value="Unassembled WGS sequence"/>
</dbReference>
<reference evidence="2 3" key="1">
    <citation type="submission" date="2024-10" db="EMBL/GenBank/DDBJ databases">
        <title>Updated reference genomes for cyclostephanoid diatoms.</title>
        <authorList>
            <person name="Roberts W.R."/>
            <person name="Alverson A.J."/>
        </authorList>
    </citation>
    <scope>NUCLEOTIDE SEQUENCE [LARGE SCALE GENOMIC DNA]</scope>
    <source>
        <strain evidence="2 3">AJA010-31</strain>
    </source>
</reference>
<evidence type="ECO:0000313" key="3">
    <source>
        <dbReference type="Proteomes" id="UP001530400"/>
    </source>
</evidence>
<feature type="domain" description="RAP" evidence="1">
    <location>
        <begin position="1208"/>
        <end position="1285"/>
    </location>
</feature>
<dbReference type="PANTHER" id="PTHR21228">
    <property type="entry name" value="FAST LEU-RICH DOMAIN-CONTAINING"/>
    <property type="match status" value="1"/>
</dbReference>
<dbReference type="InterPro" id="IPR050870">
    <property type="entry name" value="FAST_kinase"/>
</dbReference>
<dbReference type="Pfam" id="PF08373">
    <property type="entry name" value="RAP"/>
    <property type="match status" value="1"/>
</dbReference>
<evidence type="ECO:0000259" key="1">
    <source>
        <dbReference type="PROSITE" id="PS51286"/>
    </source>
</evidence>
<accession>A0ABD3P6B2</accession>
<dbReference type="PROSITE" id="PS51286">
    <property type="entry name" value="RAP"/>
    <property type="match status" value="1"/>
</dbReference>
<gene>
    <name evidence="2" type="ORF">ACHAWO_011392</name>
</gene>
<proteinExistence type="predicted"/>
<comment type="caution">
    <text evidence="2">The sequence shown here is derived from an EMBL/GenBank/DDBJ whole genome shotgun (WGS) entry which is preliminary data.</text>
</comment>
<sequence>MLNFHWRLARATGGRHHSCITSSHSHDVRNGSTLGRTSSSALFRPTLDRHHLMFHLPSDPSSHRTFAVKSNKKGLATKNLSKKVTSTKSNPKMAAPARYYPSKKAPAKKLNAIKENTKDKKADSRSNFGNINGIFRCCANQDKVNDLHSSEIIKLWSSIPRLLKKERVVHDKEEHVVNLSQKIQCVSWLMERTAGIIDECNQSELTDIILHLGKTVDEVQNAGEESSMYHNVFHELFFGNKHPHFGEFDEELLKPFVVAARGRLSLFHPRDLTRLSQAFAMMGHDPQFEDGATLLGETAFETMIQVDEFSPKVAADILHAFAKMKLPVNDLLFQSVGDSIAERDGLNVLPPSTIAQIVTAYATSQIPHQKLFDKMGDSICGRDDLASFKPSELSAVLRSYASLNQANSAMFQKFGDNIVASKDLGIMRKFQPSDLISTLWSFTNLKESHPVLFAKIADAILKLNRNALSSEELATAVWAYAAEFERNDFVWNSSFSCKSLFKKLGDILAFRDLTSCSPDSINNAIWAYATCNISHSILFEKIGDASAARDDLAPFAPNIVWAYATLDESHPVLSDPRKVMCHHDFLADMSTVDLAKTLFPNEQDSELFVEVADHLANRDDLYSLGPQSLLNLLVACTNIKPAHSALLQSVGDTLTSQNDSTSFDAKFLSKIVWTFTASDENHPRLFKSIGDVFIKIGSSTSELDADDCVCLMWACAAANTSHSNVFAEIRTSIAARESDKYQVLMNELGDILMESKELSALDSPRLVNLVCAVSAINKSQLSSLKKMGDLLASRDDLTAVSTQALSNLLGFYANADSHHPLLFQKVGDVLALRDDVSTSHEVGSRIISSYTKHPAKPHIGLFKRIGEALKHDVDKNSSTMSDVILLDLLLALSAAKSTWPGLLQSIGDILSSRDVDTKIIKPRLTNILIAYTNAGVSHPGLFRKLAASNPSVFDLAQAVNEGFMPRVLLGLASAFAPADQKLLRHDKTDLFKVIGDAAVDHYRDISIVPQFSVEDVTKIVAAFGHAKVRHSALFQLIGDALIETEDATSLTHKQIWRLVSGYTETNKLHAKLFHRISESIQNLGGIQTFDHIAYIVRAFVIQNVDLPLEFNDHLVSAVKKLESPKLRSLHLWHLWRQGERKESGLPEQLQELCREAFISTDSHHIYSGFHNEVNRHLEQMGLEQENEFRSKSGYSIDILVKVSDTEVIGLEVDGPHHFERANPNDANSTYFEGAAFIATGRKPTARTMLRRRLIPCNDHIPLVSIPYWEWADLKGREQKQQYLRSLLGLDKK</sequence>
<protein>
    <recommendedName>
        <fullName evidence="1">RAP domain-containing protein</fullName>
    </recommendedName>
</protein>
<evidence type="ECO:0000313" key="2">
    <source>
        <dbReference type="EMBL" id="KAL3782943.1"/>
    </source>
</evidence>
<dbReference type="InterPro" id="IPR013584">
    <property type="entry name" value="RAP"/>
</dbReference>
<dbReference type="PANTHER" id="PTHR21228:SF40">
    <property type="entry name" value="LD45607P"/>
    <property type="match status" value="1"/>
</dbReference>
<name>A0ABD3P6B2_9STRA</name>
<keyword evidence="3" id="KW-1185">Reference proteome</keyword>
<dbReference type="EMBL" id="JALLPJ020000786">
    <property type="protein sequence ID" value="KAL3782943.1"/>
    <property type="molecule type" value="Genomic_DNA"/>
</dbReference>